<evidence type="ECO:0000313" key="1">
    <source>
        <dbReference type="EMBL" id="RDW26417.1"/>
    </source>
</evidence>
<proteinExistence type="predicted"/>
<dbReference type="AlphaFoldDB" id="A0A371C7X7"/>
<accession>A0A371C7X7</accession>
<name>A0A371C7X7_YARLL</name>
<gene>
    <name evidence="1" type="ORF">B0I71DRAFT_130931</name>
</gene>
<dbReference type="EMBL" id="KZ858980">
    <property type="protein sequence ID" value="RDW26417.1"/>
    <property type="molecule type" value="Genomic_DNA"/>
</dbReference>
<evidence type="ECO:0000313" key="2">
    <source>
        <dbReference type="Proteomes" id="UP000256601"/>
    </source>
</evidence>
<organism evidence="1 2">
    <name type="scientific">Yarrowia lipolytica</name>
    <name type="common">Candida lipolytica</name>
    <dbReference type="NCBI Taxonomy" id="4952"/>
    <lineage>
        <taxon>Eukaryota</taxon>
        <taxon>Fungi</taxon>
        <taxon>Dikarya</taxon>
        <taxon>Ascomycota</taxon>
        <taxon>Saccharomycotina</taxon>
        <taxon>Dipodascomycetes</taxon>
        <taxon>Dipodascales</taxon>
        <taxon>Dipodascales incertae sedis</taxon>
        <taxon>Yarrowia</taxon>
    </lineage>
</organism>
<reference evidence="1 2" key="1">
    <citation type="submission" date="2018-07" db="EMBL/GenBank/DDBJ databases">
        <title>Draft Genome Assemblies for Five Robust Yarrowia lipolytica Strains Exhibiting High Lipid Production and Pentose Sugar Utilization and Sugar Alcohol Secretion from Undetoxified Lignocellulosic Biomass Hydrolysates.</title>
        <authorList>
            <consortium name="DOE Joint Genome Institute"/>
            <person name="Walker C."/>
            <person name="Ryu S."/>
            <person name="Na H."/>
            <person name="Zane M."/>
            <person name="LaButti K."/>
            <person name="Lipzen A."/>
            <person name="Haridas S."/>
            <person name="Barry K."/>
            <person name="Grigoriev I.V."/>
            <person name="Quarterman J."/>
            <person name="Slininger P."/>
            <person name="Dien B."/>
            <person name="Trinh C.T."/>
        </authorList>
    </citation>
    <scope>NUCLEOTIDE SEQUENCE [LARGE SCALE GENOMIC DNA]</scope>
    <source>
        <strain evidence="1 2">YB392</strain>
    </source>
</reference>
<sequence>MVVVFAIMSVPVSVSVTVSVSVFVADLRFAASFSASARCIHANQEASPPPYYQMSNPTTGYPAGLALGACIQDGVS</sequence>
<dbReference type="Proteomes" id="UP000256601">
    <property type="component" value="Unassembled WGS sequence"/>
</dbReference>
<protein>
    <submittedName>
        <fullName evidence="1">Uncharacterized protein</fullName>
    </submittedName>
</protein>